<dbReference type="PANTHER" id="PTHR11487">
    <property type="entry name" value="THIOESTERASE"/>
    <property type="match status" value="1"/>
</dbReference>
<dbReference type="Pfam" id="PF00975">
    <property type="entry name" value="Thioesterase"/>
    <property type="match status" value="1"/>
</dbReference>
<gene>
    <name evidence="3" type="ORF">BECKTUN1418D_GA0071000_101316</name>
</gene>
<name>A0A450ZDU7_9GAMM</name>
<keyword evidence="3" id="KW-0378">Hydrolase</keyword>
<dbReference type="GO" id="GO:0016787">
    <property type="term" value="F:hydrolase activity"/>
    <property type="evidence" value="ECO:0007669"/>
    <property type="project" value="UniProtKB-KW"/>
</dbReference>
<dbReference type="AlphaFoldDB" id="A0A450ZDU7"/>
<sequence>MVDMNLWIAGTTKPKAKARLFCFPFGGGGTQTYRTWPQQFPAEIEVCPVRLPGREGRSNEPCFQEVIPLIQALATGLSPYLDLPFAFFGHSMGTLLAFELTRELRRRGEPLPLCLMISSGKAPHRIIPSPSSKTSPHELPDSALIEKLRYYGGTPKSLFREPELMALILRIMRADIAIVHSYLHVPEAPLDCPILAFGSETDHLISIADMDAWRQHTSASFVLHLFSGGHFYLNQESERTSLVRMIIRQLETLISQCK</sequence>
<accession>A0A450ZDU7</accession>
<dbReference type="EMBL" id="CAADFX010000013">
    <property type="protein sequence ID" value="VFK51959.1"/>
    <property type="molecule type" value="Genomic_DNA"/>
</dbReference>
<reference evidence="3" key="1">
    <citation type="submission" date="2019-02" db="EMBL/GenBank/DDBJ databases">
        <authorList>
            <person name="Gruber-Vodicka R. H."/>
            <person name="Seah K. B. B."/>
        </authorList>
    </citation>
    <scope>NUCLEOTIDE SEQUENCE</scope>
    <source>
        <strain evidence="3">BECK_BY1</strain>
    </source>
</reference>
<evidence type="ECO:0000313" key="3">
    <source>
        <dbReference type="EMBL" id="VFK51959.1"/>
    </source>
</evidence>
<dbReference type="InterPro" id="IPR029058">
    <property type="entry name" value="AB_hydrolase_fold"/>
</dbReference>
<organism evidence="3">
    <name type="scientific">Candidatus Kentrum sp. TUN</name>
    <dbReference type="NCBI Taxonomy" id="2126343"/>
    <lineage>
        <taxon>Bacteria</taxon>
        <taxon>Pseudomonadati</taxon>
        <taxon>Pseudomonadota</taxon>
        <taxon>Gammaproteobacteria</taxon>
        <taxon>Candidatus Kentrum</taxon>
    </lineage>
</organism>
<evidence type="ECO:0000259" key="2">
    <source>
        <dbReference type="Pfam" id="PF00975"/>
    </source>
</evidence>
<dbReference type="PANTHER" id="PTHR11487:SF0">
    <property type="entry name" value="S-ACYL FATTY ACID SYNTHASE THIOESTERASE, MEDIUM CHAIN"/>
    <property type="match status" value="1"/>
</dbReference>
<dbReference type="InterPro" id="IPR001031">
    <property type="entry name" value="Thioesterase"/>
</dbReference>
<dbReference type="SUPFAM" id="SSF53474">
    <property type="entry name" value="alpha/beta-Hydrolases"/>
    <property type="match status" value="1"/>
</dbReference>
<evidence type="ECO:0000256" key="1">
    <source>
        <dbReference type="ARBA" id="ARBA00007169"/>
    </source>
</evidence>
<comment type="similarity">
    <text evidence="1">Belongs to the thioesterase family.</text>
</comment>
<feature type="domain" description="Thioesterase" evidence="2">
    <location>
        <begin position="19"/>
        <end position="249"/>
    </location>
</feature>
<protein>
    <submittedName>
        <fullName evidence="3">Medium-chain acyl-[acyl-carrier-protein] hydrolase</fullName>
    </submittedName>
</protein>
<proteinExistence type="inferred from homology"/>
<dbReference type="Gene3D" id="3.40.50.1820">
    <property type="entry name" value="alpha/beta hydrolase"/>
    <property type="match status" value="1"/>
</dbReference>
<dbReference type="InterPro" id="IPR012223">
    <property type="entry name" value="TEII"/>
</dbReference>
<dbReference type="GO" id="GO:0008610">
    <property type="term" value="P:lipid biosynthetic process"/>
    <property type="evidence" value="ECO:0007669"/>
    <property type="project" value="TreeGrafter"/>
</dbReference>